<keyword evidence="1" id="KW-1133">Transmembrane helix</keyword>
<protein>
    <submittedName>
        <fullName evidence="2">Uncharacterized protein</fullName>
    </submittedName>
</protein>
<feature type="transmembrane region" description="Helical" evidence="1">
    <location>
        <begin position="98"/>
        <end position="117"/>
    </location>
</feature>
<accession>A0A1L7D6U6</accession>
<dbReference type="AlphaFoldDB" id="A0A1L7D6U6"/>
<dbReference type="EMBL" id="CP009250">
    <property type="protein sequence ID" value="APT93825.1"/>
    <property type="molecule type" value="Genomic_DNA"/>
</dbReference>
<dbReference type="Proteomes" id="UP000185491">
    <property type="component" value="Plasmid pCpho"/>
</dbReference>
<feature type="transmembrane region" description="Helical" evidence="1">
    <location>
        <begin position="129"/>
        <end position="154"/>
    </location>
</feature>
<evidence type="ECO:0000313" key="3">
    <source>
        <dbReference type="Proteomes" id="UP000185491"/>
    </source>
</evidence>
<organism evidence="2 3">
    <name type="scientific">Corynebacterium phocae</name>
    <dbReference type="NCBI Taxonomy" id="161895"/>
    <lineage>
        <taxon>Bacteria</taxon>
        <taxon>Bacillati</taxon>
        <taxon>Actinomycetota</taxon>
        <taxon>Actinomycetes</taxon>
        <taxon>Mycobacteriales</taxon>
        <taxon>Corynebacteriaceae</taxon>
        <taxon>Corynebacterium</taxon>
    </lineage>
</organism>
<keyword evidence="1" id="KW-0812">Transmembrane</keyword>
<keyword evidence="3" id="KW-1185">Reference proteome</keyword>
<dbReference type="KEGG" id="cpho:CPHO_12425"/>
<reference evidence="2 3" key="1">
    <citation type="submission" date="2014-08" db="EMBL/GenBank/DDBJ databases">
        <title>Complete genome sequence of Corynebacterium phocae M408/89/1(T)(=DSM 44612(T)), isolated from the common seal (Phoca vitulina).</title>
        <authorList>
            <person name="Ruckert C."/>
            <person name="Albersmeier A."/>
            <person name="Winkler A."/>
            <person name="Kalinowski J."/>
        </authorList>
    </citation>
    <scope>NUCLEOTIDE SEQUENCE [LARGE SCALE GENOMIC DNA]</scope>
    <source>
        <strain evidence="2 3">M408/89/1</strain>
        <plasmid evidence="3">Plasmid pcpho</plasmid>
    </source>
</reference>
<gene>
    <name evidence="2" type="ORF">CPHO_12425</name>
</gene>
<evidence type="ECO:0000313" key="2">
    <source>
        <dbReference type="EMBL" id="APT93825.1"/>
    </source>
</evidence>
<evidence type="ECO:0000256" key="1">
    <source>
        <dbReference type="SAM" id="Phobius"/>
    </source>
</evidence>
<proteinExistence type="predicted"/>
<keyword evidence="2" id="KW-0614">Plasmid</keyword>
<geneLocation type="plasmid" evidence="3">
    <name>pcpho</name>
</geneLocation>
<sequence>MMIWGVLAVIIGIPLIIVAWKNRNSATKSRVFLGVLLAVLAGFVSFTVWLSWNSRAGIADVILRYGMPYPAIWQVVACGLTVIILSGLVIYKLADSWAWVPMVSFFTAMGLAIAYTAGVSYGPPSQEGIGVMLSFIGVGMLTTLTNLVFVAIALKKRSSLK</sequence>
<feature type="transmembrane region" description="Helical" evidence="1">
    <location>
        <begin position="72"/>
        <end position="91"/>
    </location>
</feature>
<feature type="transmembrane region" description="Helical" evidence="1">
    <location>
        <begin position="6"/>
        <end position="22"/>
    </location>
</feature>
<feature type="transmembrane region" description="Helical" evidence="1">
    <location>
        <begin position="31"/>
        <end position="52"/>
    </location>
</feature>
<name>A0A1L7D6U6_9CORY</name>
<keyword evidence="1" id="KW-0472">Membrane</keyword>